<dbReference type="EMBL" id="VTPC01005660">
    <property type="protein sequence ID" value="KAF2895774.1"/>
    <property type="molecule type" value="Genomic_DNA"/>
</dbReference>
<accession>A0A8K0D0I0</accession>
<evidence type="ECO:0000256" key="1">
    <source>
        <dbReference type="SAM" id="MobiDB-lite"/>
    </source>
</evidence>
<organism evidence="2 3">
    <name type="scientific">Ignelater luminosus</name>
    <name type="common">Cucubano</name>
    <name type="synonym">Pyrophorus luminosus</name>
    <dbReference type="NCBI Taxonomy" id="2038154"/>
    <lineage>
        <taxon>Eukaryota</taxon>
        <taxon>Metazoa</taxon>
        <taxon>Ecdysozoa</taxon>
        <taxon>Arthropoda</taxon>
        <taxon>Hexapoda</taxon>
        <taxon>Insecta</taxon>
        <taxon>Pterygota</taxon>
        <taxon>Neoptera</taxon>
        <taxon>Endopterygota</taxon>
        <taxon>Coleoptera</taxon>
        <taxon>Polyphaga</taxon>
        <taxon>Elateriformia</taxon>
        <taxon>Elateroidea</taxon>
        <taxon>Elateridae</taxon>
        <taxon>Agrypninae</taxon>
        <taxon>Pyrophorini</taxon>
        <taxon>Ignelater</taxon>
    </lineage>
</organism>
<feature type="compositionally biased region" description="Basic and acidic residues" evidence="1">
    <location>
        <begin position="1"/>
        <end position="12"/>
    </location>
</feature>
<dbReference type="AlphaFoldDB" id="A0A8K0D0I0"/>
<gene>
    <name evidence="2" type="ORF">ILUMI_10398</name>
</gene>
<dbReference type="Proteomes" id="UP000801492">
    <property type="component" value="Unassembled WGS sequence"/>
</dbReference>
<evidence type="ECO:0000313" key="2">
    <source>
        <dbReference type="EMBL" id="KAF2895774.1"/>
    </source>
</evidence>
<reference evidence="2" key="1">
    <citation type="submission" date="2019-08" db="EMBL/GenBank/DDBJ databases">
        <title>The genome of the North American firefly Photinus pyralis.</title>
        <authorList>
            <consortium name="Photinus pyralis genome working group"/>
            <person name="Fallon T.R."/>
            <person name="Sander Lower S.E."/>
            <person name="Weng J.-K."/>
        </authorList>
    </citation>
    <scope>NUCLEOTIDE SEQUENCE</scope>
    <source>
        <strain evidence="2">TRF0915ILg1</strain>
        <tissue evidence="2">Whole body</tissue>
    </source>
</reference>
<sequence>MESGIKAEDTKDCMMPLSPLTKQEEIPSTGDKQPRLHVAFEQTNNSACSVDITKVAEDAHTELMRSDCSNNKYSAAAESKVDRCT</sequence>
<feature type="region of interest" description="Disordered" evidence="1">
    <location>
        <begin position="1"/>
        <end position="30"/>
    </location>
</feature>
<protein>
    <submittedName>
        <fullName evidence="2">Uncharacterized protein</fullName>
    </submittedName>
</protein>
<name>A0A8K0D0I0_IGNLU</name>
<proteinExistence type="predicted"/>
<keyword evidence="3" id="KW-1185">Reference proteome</keyword>
<comment type="caution">
    <text evidence="2">The sequence shown here is derived from an EMBL/GenBank/DDBJ whole genome shotgun (WGS) entry which is preliminary data.</text>
</comment>
<evidence type="ECO:0000313" key="3">
    <source>
        <dbReference type="Proteomes" id="UP000801492"/>
    </source>
</evidence>